<evidence type="ECO:0000256" key="5">
    <source>
        <dbReference type="ARBA" id="ARBA00023136"/>
    </source>
</evidence>
<dbReference type="RefSeq" id="WP_020333149.1">
    <property type="nucleotide sequence ID" value="NZ_ATFJ01000003.1"/>
</dbReference>
<dbReference type="PANTHER" id="PTHR43124">
    <property type="entry name" value="PURINE EFFLUX PUMP PBUE"/>
    <property type="match status" value="1"/>
</dbReference>
<evidence type="ECO:0000256" key="4">
    <source>
        <dbReference type="ARBA" id="ARBA00022989"/>
    </source>
</evidence>
<dbReference type="SUPFAM" id="SSF103473">
    <property type="entry name" value="MFS general substrate transporter"/>
    <property type="match status" value="1"/>
</dbReference>
<feature type="transmembrane region" description="Helical" evidence="6">
    <location>
        <begin position="83"/>
        <end position="104"/>
    </location>
</feature>
<dbReference type="PROSITE" id="PS50850">
    <property type="entry name" value="MFS"/>
    <property type="match status" value="1"/>
</dbReference>
<name>A0AAN1CVE7_VIBNA</name>
<feature type="transmembrane region" description="Helical" evidence="6">
    <location>
        <begin position="116"/>
        <end position="133"/>
    </location>
</feature>
<comment type="subcellular location">
    <subcellularLocation>
        <location evidence="1">Cell membrane</location>
        <topology evidence="1">Multi-pass membrane protein</topology>
    </subcellularLocation>
</comment>
<dbReference type="GO" id="GO:0022857">
    <property type="term" value="F:transmembrane transporter activity"/>
    <property type="evidence" value="ECO:0007669"/>
    <property type="project" value="InterPro"/>
</dbReference>
<keyword evidence="2" id="KW-1003">Cell membrane</keyword>
<dbReference type="InterPro" id="IPR036259">
    <property type="entry name" value="MFS_trans_sf"/>
</dbReference>
<feature type="transmembrane region" description="Helical" evidence="6">
    <location>
        <begin position="366"/>
        <end position="384"/>
    </location>
</feature>
<evidence type="ECO:0000313" key="9">
    <source>
        <dbReference type="Proteomes" id="UP000092741"/>
    </source>
</evidence>
<feature type="transmembrane region" description="Helical" evidence="6">
    <location>
        <begin position="56"/>
        <end position="74"/>
    </location>
</feature>
<accession>A0AAN1CVE7</accession>
<dbReference type="PANTHER" id="PTHR43124:SF3">
    <property type="entry name" value="CHLORAMPHENICOL EFFLUX PUMP RV0191"/>
    <property type="match status" value="1"/>
</dbReference>
<dbReference type="Proteomes" id="UP000092741">
    <property type="component" value="Chromosome 1"/>
</dbReference>
<organism evidence="8 9">
    <name type="scientific">Vibrio natriegens NBRC 15636 = ATCC 14048 = DSM 759</name>
    <dbReference type="NCBI Taxonomy" id="1219067"/>
    <lineage>
        <taxon>Bacteria</taxon>
        <taxon>Pseudomonadati</taxon>
        <taxon>Pseudomonadota</taxon>
        <taxon>Gammaproteobacteria</taxon>
        <taxon>Vibrionales</taxon>
        <taxon>Vibrionaceae</taxon>
        <taxon>Vibrio</taxon>
    </lineage>
</organism>
<dbReference type="Gene3D" id="1.20.1250.20">
    <property type="entry name" value="MFS general substrate transporter like domains"/>
    <property type="match status" value="1"/>
</dbReference>
<dbReference type="CDD" id="cd17324">
    <property type="entry name" value="MFS_NepI_like"/>
    <property type="match status" value="1"/>
</dbReference>
<keyword evidence="4 6" id="KW-1133">Transmembrane helix</keyword>
<sequence>MNSNGTHITSNRSRGVILFVLAIGTFLLGLTEFSVMPMLPLVADSFDVSAAKSGHIISAYAAGVVVGAPLLMMLTPKMNRRSALVLFAFLIFAFNGLSAAATSFEQIVLFRFLSGLPHGAYFGTALLFGARLAPEGRSTLYMSRVFSGLTIATIVGVPLATLLAQNISWRWALLLVSIGAFVACVLLWRVLPSLQAEGEGLKSDLAVLKNPLIWPIVFIAVIGFGGVFCLYTYLADTMIDVTQVPEYYISIAMVIFGVGSTLGNWLFGHVHDRVVAKVTGVALVYCVLLAILYVSAADNLWFLYLVVFLLGASLGLSTVIQAMLMRVAKGGHAVIGALLQCAFNSANAIGPLAGSLVFINGYSANYTGYVAAMLFAGGFVMWLVSRLQMRQQQAESVS</sequence>
<feature type="domain" description="Major facilitator superfamily (MFS) profile" evidence="7">
    <location>
        <begin position="17"/>
        <end position="390"/>
    </location>
</feature>
<dbReference type="Pfam" id="PF07690">
    <property type="entry name" value="MFS_1"/>
    <property type="match status" value="1"/>
</dbReference>
<dbReference type="KEGG" id="vna:PN96_06625"/>
<feature type="transmembrane region" description="Helical" evidence="6">
    <location>
        <begin position="274"/>
        <end position="295"/>
    </location>
</feature>
<keyword evidence="5 6" id="KW-0472">Membrane</keyword>
<feature type="transmembrane region" description="Helical" evidence="6">
    <location>
        <begin position="212"/>
        <end position="235"/>
    </location>
</feature>
<evidence type="ECO:0000313" key="8">
    <source>
        <dbReference type="EMBL" id="ANQ12469.1"/>
    </source>
</evidence>
<feature type="transmembrane region" description="Helical" evidence="6">
    <location>
        <begin position="16"/>
        <end position="36"/>
    </location>
</feature>
<dbReference type="InterPro" id="IPR020846">
    <property type="entry name" value="MFS_dom"/>
</dbReference>
<dbReference type="GeneID" id="70912460"/>
<dbReference type="AlphaFoldDB" id="A0AAN1CVE7"/>
<keyword evidence="3 6" id="KW-0812">Transmembrane</keyword>
<dbReference type="InterPro" id="IPR011701">
    <property type="entry name" value="MFS"/>
</dbReference>
<dbReference type="GO" id="GO:0005886">
    <property type="term" value="C:plasma membrane"/>
    <property type="evidence" value="ECO:0007669"/>
    <property type="project" value="UniProtKB-SubCell"/>
</dbReference>
<evidence type="ECO:0000256" key="1">
    <source>
        <dbReference type="ARBA" id="ARBA00004651"/>
    </source>
</evidence>
<evidence type="ECO:0000256" key="3">
    <source>
        <dbReference type="ARBA" id="ARBA00022692"/>
    </source>
</evidence>
<dbReference type="InterPro" id="IPR050189">
    <property type="entry name" value="MFS_Efflux_Transporters"/>
</dbReference>
<feature type="transmembrane region" description="Helical" evidence="6">
    <location>
        <begin position="301"/>
        <end position="325"/>
    </location>
</feature>
<feature type="transmembrane region" description="Helical" evidence="6">
    <location>
        <begin position="337"/>
        <end position="360"/>
    </location>
</feature>
<gene>
    <name evidence="8" type="ORF">BA890_06725</name>
</gene>
<feature type="transmembrane region" description="Helical" evidence="6">
    <location>
        <begin position="145"/>
        <end position="165"/>
    </location>
</feature>
<proteinExistence type="predicted"/>
<evidence type="ECO:0000256" key="2">
    <source>
        <dbReference type="ARBA" id="ARBA00022475"/>
    </source>
</evidence>
<evidence type="ECO:0000259" key="7">
    <source>
        <dbReference type="PROSITE" id="PS50850"/>
    </source>
</evidence>
<reference evidence="8 9" key="1">
    <citation type="submission" date="2016-07" db="EMBL/GenBank/DDBJ databases">
        <title>Developing Vibrio natriegens as a novel, fast-growing host for biotechnology.</title>
        <authorList>
            <person name="Weinstock M.T."/>
            <person name="Hesek E.D."/>
            <person name="Wilson C.M."/>
            <person name="Gibson D.G."/>
        </authorList>
    </citation>
    <scope>NUCLEOTIDE SEQUENCE [LARGE SCALE GENOMIC DNA]</scope>
    <source>
        <strain evidence="8 9">ATCC 14048</strain>
    </source>
</reference>
<protein>
    <submittedName>
        <fullName evidence="8">MFS transporter</fullName>
    </submittedName>
</protein>
<dbReference type="EMBL" id="CP016345">
    <property type="protein sequence ID" value="ANQ12469.1"/>
    <property type="molecule type" value="Genomic_DNA"/>
</dbReference>
<feature type="transmembrane region" description="Helical" evidence="6">
    <location>
        <begin position="247"/>
        <end position="267"/>
    </location>
</feature>
<evidence type="ECO:0000256" key="6">
    <source>
        <dbReference type="SAM" id="Phobius"/>
    </source>
</evidence>
<keyword evidence="9" id="KW-1185">Reference proteome</keyword>
<feature type="transmembrane region" description="Helical" evidence="6">
    <location>
        <begin position="171"/>
        <end position="191"/>
    </location>
</feature>